<feature type="chain" id="PRO_5021340080" description="DUF192 domain-containing protein" evidence="1">
    <location>
        <begin position="21"/>
        <end position="148"/>
    </location>
</feature>
<reference evidence="2 3" key="1">
    <citation type="submission" date="2019-06" db="EMBL/GenBank/DDBJ databases">
        <title>Nitrosomonas stercoris KYUHI-S whole genome shotgun sequence.</title>
        <authorList>
            <person name="Nakagawa T."/>
            <person name="Tsuchiya Y."/>
            <person name="Takahashi R."/>
        </authorList>
    </citation>
    <scope>NUCLEOTIDE SEQUENCE [LARGE SCALE GENOMIC DNA]</scope>
    <source>
        <strain evidence="2 3">KYUHI-S</strain>
    </source>
</reference>
<dbReference type="Proteomes" id="UP000316473">
    <property type="component" value="Chromosome"/>
</dbReference>
<dbReference type="AlphaFoldDB" id="A0A4Y1YR94"/>
<organism evidence="2 3">
    <name type="scientific">Nitrosomonas stercoris</name>
    <dbReference type="NCBI Taxonomy" id="1444684"/>
    <lineage>
        <taxon>Bacteria</taxon>
        <taxon>Pseudomonadati</taxon>
        <taxon>Pseudomonadota</taxon>
        <taxon>Betaproteobacteria</taxon>
        <taxon>Nitrosomonadales</taxon>
        <taxon>Nitrosomonadaceae</taxon>
        <taxon>Nitrosomonas</taxon>
    </lineage>
</organism>
<dbReference type="Gene3D" id="2.60.120.1140">
    <property type="entry name" value="Protein of unknown function DUF192"/>
    <property type="match status" value="1"/>
</dbReference>
<dbReference type="PANTHER" id="PTHR37953">
    <property type="entry name" value="UPF0127 PROTEIN MJ1496"/>
    <property type="match status" value="1"/>
</dbReference>
<dbReference type="PANTHER" id="PTHR37953:SF1">
    <property type="entry name" value="UPF0127 PROTEIN MJ1496"/>
    <property type="match status" value="1"/>
</dbReference>
<gene>
    <name evidence="2" type="ORF">Nstercoris_01719</name>
</gene>
<accession>A0A4Y1YR94</accession>
<evidence type="ECO:0000313" key="3">
    <source>
        <dbReference type="Proteomes" id="UP000316473"/>
    </source>
</evidence>
<dbReference type="EMBL" id="AP019755">
    <property type="protein sequence ID" value="BBL35453.1"/>
    <property type="molecule type" value="Genomic_DNA"/>
</dbReference>
<dbReference type="InterPro" id="IPR003795">
    <property type="entry name" value="DUF192"/>
</dbReference>
<feature type="signal peptide" evidence="1">
    <location>
        <begin position="1"/>
        <end position="20"/>
    </location>
</feature>
<sequence length="148" mass="16337">MLRACFAVLLIISGLNTAGAENQQLPIMKLSILDHVITVELADTASARMIGLMHRRKLPENDGMLFIFPAPGIHCMWMKDTVIPLSVAFLDEMGKIINLAEMVPETLIPHCSVSAARYALEMNSGWFTARKIKVGDRTIEAINSGSIW</sequence>
<protein>
    <recommendedName>
        <fullName evidence="4">DUF192 domain-containing protein</fullName>
    </recommendedName>
</protein>
<evidence type="ECO:0000313" key="2">
    <source>
        <dbReference type="EMBL" id="BBL35453.1"/>
    </source>
</evidence>
<keyword evidence="1" id="KW-0732">Signal</keyword>
<evidence type="ECO:0008006" key="4">
    <source>
        <dbReference type="Google" id="ProtNLM"/>
    </source>
</evidence>
<proteinExistence type="predicted"/>
<name>A0A4Y1YR94_9PROT</name>
<dbReference type="Pfam" id="PF02643">
    <property type="entry name" value="DUF192"/>
    <property type="match status" value="1"/>
</dbReference>
<dbReference type="KEGG" id="nst:Nstercoris_01719"/>
<evidence type="ECO:0000256" key="1">
    <source>
        <dbReference type="SAM" id="SignalP"/>
    </source>
</evidence>
<dbReference type="InterPro" id="IPR038695">
    <property type="entry name" value="Saro_0823-like_sf"/>
</dbReference>
<keyword evidence="3" id="KW-1185">Reference proteome</keyword>